<keyword evidence="9" id="KW-0067">ATP-binding</keyword>
<gene>
    <name evidence="17" type="ORF">TVAG_278420</name>
</gene>
<keyword evidence="5" id="KW-0812">Transmembrane</keyword>
<evidence type="ECO:0000256" key="3">
    <source>
        <dbReference type="ARBA" id="ARBA00022475"/>
    </source>
</evidence>
<evidence type="ECO:0000259" key="16">
    <source>
        <dbReference type="Pfam" id="PF12810"/>
    </source>
</evidence>
<reference evidence="17" key="1">
    <citation type="submission" date="2006-10" db="EMBL/GenBank/DDBJ databases">
        <authorList>
            <person name="Amadeo P."/>
            <person name="Zhao Q."/>
            <person name="Wortman J."/>
            <person name="Fraser-Liggett C."/>
            <person name="Carlton J."/>
        </authorList>
    </citation>
    <scope>NUCLEOTIDE SEQUENCE</scope>
    <source>
        <strain evidence="17">G3</strain>
    </source>
</reference>
<evidence type="ECO:0000256" key="7">
    <source>
        <dbReference type="ARBA" id="ARBA00022741"/>
    </source>
</evidence>
<dbReference type="AlphaFoldDB" id="A2DU83"/>
<dbReference type="InterPro" id="IPR055163">
    <property type="entry name" value="ALK/LTK-like_GRD"/>
</dbReference>
<dbReference type="EC" id="2.7.10.1" evidence="2"/>
<evidence type="ECO:0000256" key="12">
    <source>
        <dbReference type="ARBA" id="ARBA00023137"/>
    </source>
</evidence>
<evidence type="ECO:0000256" key="8">
    <source>
        <dbReference type="ARBA" id="ARBA00022777"/>
    </source>
</evidence>
<keyword evidence="4" id="KW-0808">Transferase</keyword>
<evidence type="ECO:0000256" key="10">
    <source>
        <dbReference type="ARBA" id="ARBA00022989"/>
    </source>
</evidence>
<organism evidence="17 18">
    <name type="scientific">Trichomonas vaginalis (strain ATCC PRA-98 / G3)</name>
    <dbReference type="NCBI Taxonomy" id="412133"/>
    <lineage>
        <taxon>Eukaryota</taxon>
        <taxon>Metamonada</taxon>
        <taxon>Parabasalia</taxon>
        <taxon>Trichomonadida</taxon>
        <taxon>Trichomonadidae</taxon>
        <taxon>Trichomonas</taxon>
    </lineage>
</organism>
<evidence type="ECO:0000256" key="11">
    <source>
        <dbReference type="ARBA" id="ARBA00023136"/>
    </source>
</evidence>
<evidence type="ECO:0000256" key="2">
    <source>
        <dbReference type="ARBA" id="ARBA00011902"/>
    </source>
</evidence>
<dbReference type="VEuPathDB" id="TrichDB:TVAGG3_0438230"/>
<evidence type="ECO:0000256" key="6">
    <source>
        <dbReference type="ARBA" id="ARBA00022729"/>
    </source>
</evidence>
<evidence type="ECO:0000256" key="4">
    <source>
        <dbReference type="ARBA" id="ARBA00022679"/>
    </source>
</evidence>
<name>A2DU83_TRIV3</name>
<accession>A2DU83</accession>
<feature type="domain" description="ALK/LTK-like glycine-rich" evidence="16">
    <location>
        <begin position="1"/>
        <end position="174"/>
    </location>
</feature>
<keyword evidence="14" id="KW-0675">Receptor</keyword>
<evidence type="ECO:0000256" key="13">
    <source>
        <dbReference type="ARBA" id="ARBA00023157"/>
    </source>
</evidence>
<dbReference type="RefSeq" id="XP_001328299.1">
    <property type="nucleotide sequence ID" value="XM_001328264.1"/>
</dbReference>
<dbReference type="GO" id="GO:0005524">
    <property type="term" value="F:ATP binding"/>
    <property type="evidence" value="ECO:0007669"/>
    <property type="project" value="UniProtKB-KW"/>
</dbReference>
<dbReference type="EMBL" id="DS113247">
    <property type="protein sequence ID" value="EAY16076.1"/>
    <property type="molecule type" value="Genomic_DNA"/>
</dbReference>
<proteinExistence type="predicted"/>
<keyword evidence="13" id="KW-1015">Disulfide bond</keyword>
<keyword evidence="12" id="KW-0829">Tyrosine-protein kinase</keyword>
<protein>
    <recommendedName>
        <fullName evidence="2">receptor protein-tyrosine kinase</fullName>
        <ecNumber evidence="2">2.7.10.1</ecNumber>
    </recommendedName>
</protein>
<dbReference type="VEuPathDB" id="TrichDB:TVAG_278420"/>
<dbReference type="KEGG" id="tva:4774083"/>
<keyword evidence="3" id="KW-1003">Cell membrane</keyword>
<comment type="subcellular location">
    <subcellularLocation>
        <location evidence="1">Cell membrane</location>
        <topology evidence="1">Single-pass type I membrane protein</topology>
    </subcellularLocation>
</comment>
<dbReference type="Proteomes" id="UP000001542">
    <property type="component" value="Unassembled WGS sequence"/>
</dbReference>
<keyword evidence="10" id="KW-1133">Transmembrane helix</keyword>
<keyword evidence="15" id="KW-0325">Glycoprotein</keyword>
<dbReference type="InParanoid" id="A2DU83"/>
<dbReference type="GO" id="GO:0004714">
    <property type="term" value="F:transmembrane receptor protein tyrosine kinase activity"/>
    <property type="evidence" value="ECO:0007669"/>
    <property type="project" value="UniProtKB-EC"/>
</dbReference>
<evidence type="ECO:0000313" key="18">
    <source>
        <dbReference type="Proteomes" id="UP000001542"/>
    </source>
</evidence>
<keyword evidence="6" id="KW-0732">Signal</keyword>
<keyword evidence="8" id="KW-0418">Kinase</keyword>
<sequence>MVAGGGGGSEWPGSTGGHAGGLVGGVGQTVCKNSGWDCSSVKSGGGTQISGGSAAPTVQWISGIRGLFGKSPINYKFKDMGGIGGNGYYSGASVNYTGSGGGGSSFISGYEGCIALNSSLDETPSPTNSPIHYSGIFFTNPIMIEGNKNMPLYYSPISRGIGNKGRGAIRITILLSQACSCNNNICLYLRFSHILYLGLIVS</sequence>
<keyword evidence="11" id="KW-0472">Membrane</keyword>
<dbReference type="GO" id="GO:0005886">
    <property type="term" value="C:plasma membrane"/>
    <property type="evidence" value="ECO:0007669"/>
    <property type="project" value="UniProtKB-SubCell"/>
</dbReference>
<dbReference type="Pfam" id="PF12810">
    <property type="entry name" value="ALK_LTK_GRD"/>
    <property type="match status" value="1"/>
</dbReference>
<evidence type="ECO:0000256" key="14">
    <source>
        <dbReference type="ARBA" id="ARBA00023170"/>
    </source>
</evidence>
<evidence type="ECO:0000313" key="17">
    <source>
        <dbReference type="EMBL" id="EAY16076.1"/>
    </source>
</evidence>
<reference evidence="17" key="2">
    <citation type="journal article" date="2007" name="Science">
        <title>Draft genome sequence of the sexually transmitted pathogen Trichomonas vaginalis.</title>
        <authorList>
            <person name="Carlton J.M."/>
            <person name="Hirt R.P."/>
            <person name="Silva J.C."/>
            <person name="Delcher A.L."/>
            <person name="Schatz M."/>
            <person name="Zhao Q."/>
            <person name="Wortman J.R."/>
            <person name="Bidwell S.L."/>
            <person name="Alsmark U.C.M."/>
            <person name="Besteiro S."/>
            <person name="Sicheritz-Ponten T."/>
            <person name="Noel C.J."/>
            <person name="Dacks J.B."/>
            <person name="Foster P.G."/>
            <person name="Simillion C."/>
            <person name="Van de Peer Y."/>
            <person name="Miranda-Saavedra D."/>
            <person name="Barton G.J."/>
            <person name="Westrop G.D."/>
            <person name="Mueller S."/>
            <person name="Dessi D."/>
            <person name="Fiori P.L."/>
            <person name="Ren Q."/>
            <person name="Paulsen I."/>
            <person name="Zhang H."/>
            <person name="Bastida-Corcuera F.D."/>
            <person name="Simoes-Barbosa A."/>
            <person name="Brown M.T."/>
            <person name="Hayes R.D."/>
            <person name="Mukherjee M."/>
            <person name="Okumura C.Y."/>
            <person name="Schneider R."/>
            <person name="Smith A.J."/>
            <person name="Vanacova S."/>
            <person name="Villalvazo M."/>
            <person name="Haas B.J."/>
            <person name="Pertea M."/>
            <person name="Feldblyum T.V."/>
            <person name="Utterback T.R."/>
            <person name="Shu C.L."/>
            <person name="Osoegawa K."/>
            <person name="de Jong P.J."/>
            <person name="Hrdy I."/>
            <person name="Horvathova L."/>
            <person name="Zubacova Z."/>
            <person name="Dolezal P."/>
            <person name="Malik S.B."/>
            <person name="Logsdon J.M. Jr."/>
            <person name="Henze K."/>
            <person name="Gupta A."/>
            <person name="Wang C.C."/>
            <person name="Dunne R.L."/>
            <person name="Upcroft J.A."/>
            <person name="Upcroft P."/>
            <person name="White O."/>
            <person name="Salzberg S.L."/>
            <person name="Tang P."/>
            <person name="Chiu C.-H."/>
            <person name="Lee Y.-S."/>
            <person name="Embley T.M."/>
            <person name="Coombs G.H."/>
            <person name="Mottram J.C."/>
            <person name="Tachezy J."/>
            <person name="Fraser-Liggett C.M."/>
            <person name="Johnson P.J."/>
        </authorList>
    </citation>
    <scope>NUCLEOTIDE SEQUENCE [LARGE SCALE GENOMIC DNA]</scope>
    <source>
        <strain evidence="17">G3</strain>
    </source>
</reference>
<evidence type="ECO:0000256" key="5">
    <source>
        <dbReference type="ARBA" id="ARBA00022692"/>
    </source>
</evidence>
<evidence type="ECO:0000256" key="9">
    <source>
        <dbReference type="ARBA" id="ARBA00022840"/>
    </source>
</evidence>
<evidence type="ECO:0000256" key="15">
    <source>
        <dbReference type="ARBA" id="ARBA00023180"/>
    </source>
</evidence>
<keyword evidence="7" id="KW-0547">Nucleotide-binding</keyword>
<evidence type="ECO:0000256" key="1">
    <source>
        <dbReference type="ARBA" id="ARBA00004251"/>
    </source>
</evidence>
<keyword evidence="18" id="KW-1185">Reference proteome</keyword>